<name>A0ABP0B2J6_9PEZI</name>
<keyword evidence="4" id="KW-0010">Activator</keyword>
<dbReference type="InterPro" id="IPR004026">
    <property type="entry name" value="Ada_DNA_repair_Zn-bd"/>
</dbReference>
<dbReference type="Pfam" id="PF00165">
    <property type="entry name" value="HTH_AraC"/>
    <property type="match status" value="1"/>
</dbReference>
<dbReference type="SUPFAM" id="SSF46689">
    <property type="entry name" value="Homeodomain-like"/>
    <property type="match status" value="1"/>
</dbReference>
<evidence type="ECO:0000256" key="3">
    <source>
        <dbReference type="ARBA" id="ARBA00023015"/>
    </source>
</evidence>
<dbReference type="Proteomes" id="UP001642406">
    <property type="component" value="Unassembled WGS sequence"/>
</dbReference>
<accession>A0ABP0B2J6</accession>
<comment type="cofactor">
    <cofactor evidence="1">
        <name>Zn(2+)</name>
        <dbReference type="ChEBI" id="CHEBI:29105"/>
    </cofactor>
</comment>
<sequence length="303" mass="32745">MYLTDDDKWRAITTRDPQADGVFVYAVRTTRIYCRPNCKARLARRANVRFYKDCRAAEAGGFRACKRCKPLTQGGMPEDEAVARIRELVARAEAGGSGELSSIRSIHGETKNSPSLLASQARVSRWHFHRKFKEVTGLTPREYLKQRERQRREAGTTTAAATAEVPAESSSGPTTATTTTPSASTDSDLFDFALGDDALLPDLSLLLAETEGGSLSATSDQPFPTFNDCFPADLNLSGYNFEGLEPVFLDPALWAGAAAGEFMDGRMFAQEGEMVAAATTTTTGTTTIPSTADNIFDAGGQET</sequence>
<keyword evidence="2" id="KW-0489">Methyltransferase</keyword>
<dbReference type="SUPFAM" id="SSF57884">
    <property type="entry name" value="Ada DNA repair protein, N-terminal domain (N-Ada 10)"/>
    <property type="match status" value="1"/>
</dbReference>
<dbReference type="InterPro" id="IPR009057">
    <property type="entry name" value="Homeodomain-like_sf"/>
</dbReference>
<evidence type="ECO:0000313" key="9">
    <source>
        <dbReference type="Proteomes" id="UP001642406"/>
    </source>
</evidence>
<proteinExistence type="predicted"/>
<feature type="compositionally biased region" description="Basic and acidic residues" evidence="6">
    <location>
        <begin position="142"/>
        <end position="154"/>
    </location>
</feature>
<dbReference type="Gene3D" id="1.10.10.60">
    <property type="entry name" value="Homeodomain-like"/>
    <property type="match status" value="1"/>
</dbReference>
<evidence type="ECO:0000256" key="4">
    <source>
        <dbReference type="ARBA" id="ARBA00023159"/>
    </source>
</evidence>
<keyword evidence="9" id="KW-1185">Reference proteome</keyword>
<dbReference type="Gene3D" id="3.40.10.10">
    <property type="entry name" value="DNA Methylphosphotriester Repair Domain"/>
    <property type="match status" value="1"/>
</dbReference>
<evidence type="ECO:0000259" key="7">
    <source>
        <dbReference type="PROSITE" id="PS01124"/>
    </source>
</evidence>
<reference evidence="8 9" key="1">
    <citation type="submission" date="2024-01" db="EMBL/GenBank/DDBJ databases">
        <authorList>
            <person name="Allen C."/>
            <person name="Tagirdzhanova G."/>
        </authorList>
    </citation>
    <scope>NUCLEOTIDE SEQUENCE [LARGE SCALE GENOMIC DNA]</scope>
</reference>
<dbReference type="EMBL" id="CAWUHC010000010">
    <property type="protein sequence ID" value="CAK7213759.1"/>
    <property type="molecule type" value="Genomic_DNA"/>
</dbReference>
<evidence type="ECO:0000313" key="8">
    <source>
        <dbReference type="EMBL" id="CAK7213759.1"/>
    </source>
</evidence>
<evidence type="ECO:0000256" key="1">
    <source>
        <dbReference type="ARBA" id="ARBA00001947"/>
    </source>
</evidence>
<evidence type="ECO:0000256" key="6">
    <source>
        <dbReference type="SAM" id="MobiDB-lite"/>
    </source>
</evidence>
<feature type="domain" description="HTH araC/xylS-type" evidence="7">
    <location>
        <begin position="127"/>
        <end position="146"/>
    </location>
</feature>
<organism evidence="8 9">
    <name type="scientific">Sporothrix bragantina</name>
    <dbReference type="NCBI Taxonomy" id="671064"/>
    <lineage>
        <taxon>Eukaryota</taxon>
        <taxon>Fungi</taxon>
        <taxon>Dikarya</taxon>
        <taxon>Ascomycota</taxon>
        <taxon>Pezizomycotina</taxon>
        <taxon>Sordariomycetes</taxon>
        <taxon>Sordariomycetidae</taxon>
        <taxon>Ophiostomatales</taxon>
        <taxon>Ophiostomataceae</taxon>
        <taxon>Sporothrix</taxon>
    </lineage>
</organism>
<comment type="caution">
    <text evidence="8">The sequence shown here is derived from an EMBL/GenBank/DDBJ whole genome shotgun (WGS) entry which is preliminary data.</text>
</comment>
<keyword evidence="3" id="KW-0805">Transcription regulation</keyword>
<keyword evidence="2" id="KW-0808">Transferase</keyword>
<dbReference type="PROSITE" id="PS01124">
    <property type="entry name" value="HTH_ARAC_FAMILY_2"/>
    <property type="match status" value="1"/>
</dbReference>
<keyword evidence="5" id="KW-0804">Transcription</keyword>
<evidence type="ECO:0000256" key="5">
    <source>
        <dbReference type="ARBA" id="ARBA00023163"/>
    </source>
</evidence>
<gene>
    <name evidence="8" type="ORF">SBRCBS47491_001914</name>
</gene>
<dbReference type="InterPro" id="IPR035451">
    <property type="entry name" value="Ada-like_dom_sf"/>
</dbReference>
<dbReference type="InterPro" id="IPR018060">
    <property type="entry name" value="HTH_AraC"/>
</dbReference>
<evidence type="ECO:0000256" key="2">
    <source>
        <dbReference type="ARBA" id="ARBA00022603"/>
    </source>
</evidence>
<feature type="region of interest" description="Disordered" evidence="6">
    <location>
        <begin position="141"/>
        <end position="187"/>
    </location>
</feature>
<feature type="compositionally biased region" description="Low complexity" evidence="6">
    <location>
        <begin position="155"/>
        <end position="187"/>
    </location>
</feature>
<protein>
    <recommendedName>
        <fullName evidence="7">HTH araC/xylS-type domain-containing protein</fullName>
    </recommendedName>
</protein>
<dbReference type="Pfam" id="PF02805">
    <property type="entry name" value="Ada_Zn_binding"/>
    <property type="match status" value="1"/>
</dbReference>